<dbReference type="STRING" id="468056.SAMN05443549_10829"/>
<dbReference type="GO" id="GO:0008168">
    <property type="term" value="F:methyltransferase activity"/>
    <property type="evidence" value="ECO:0007669"/>
    <property type="project" value="UniProtKB-KW"/>
</dbReference>
<gene>
    <name evidence="2" type="ORF">SAMN05443549_10829</name>
</gene>
<dbReference type="GO" id="GO:0032259">
    <property type="term" value="P:methylation"/>
    <property type="evidence" value="ECO:0007669"/>
    <property type="project" value="UniProtKB-KW"/>
</dbReference>
<keyword evidence="2" id="KW-0830">Ubiquinone</keyword>
<proteinExistence type="predicted"/>
<feature type="domain" description="PhnB-like" evidence="1">
    <location>
        <begin position="4"/>
        <end position="114"/>
    </location>
</feature>
<dbReference type="InterPro" id="IPR029068">
    <property type="entry name" value="Glyas_Bleomycin-R_OHBP_Dase"/>
</dbReference>
<dbReference type="AlphaFoldDB" id="A0A1M5NGB9"/>
<evidence type="ECO:0000313" key="3">
    <source>
        <dbReference type="Proteomes" id="UP000184516"/>
    </source>
</evidence>
<dbReference type="RefSeq" id="WP_073371657.1">
    <property type="nucleotide sequence ID" value="NZ_FQWB01000008.1"/>
</dbReference>
<protein>
    <submittedName>
        <fullName evidence="2">Glyoxalase superfamily enzyme, possibly 3-demethylubiquinone-9 3-methyltransferase</fullName>
    </submittedName>
</protein>
<dbReference type="Proteomes" id="UP000184516">
    <property type="component" value="Unassembled WGS sequence"/>
</dbReference>
<reference evidence="3" key="1">
    <citation type="submission" date="2016-11" db="EMBL/GenBank/DDBJ databases">
        <authorList>
            <person name="Varghese N."/>
            <person name="Submissions S."/>
        </authorList>
    </citation>
    <scope>NUCLEOTIDE SEQUENCE [LARGE SCALE GENOMIC DNA]</scope>
    <source>
        <strain evidence="3">DSM 19978</strain>
    </source>
</reference>
<dbReference type="PANTHER" id="PTHR33990">
    <property type="entry name" value="PROTEIN YJDN-RELATED"/>
    <property type="match status" value="1"/>
</dbReference>
<keyword evidence="2" id="KW-0808">Transferase</keyword>
<dbReference type="Gene3D" id="3.30.720.110">
    <property type="match status" value="1"/>
</dbReference>
<dbReference type="Pfam" id="PF06983">
    <property type="entry name" value="3-dmu-9_3-mt"/>
    <property type="match status" value="2"/>
</dbReference>
<keyword evidence="2" id="KW-0489">Methyltransferase</keyword>
<evidence type="ECO:0000313" key="2">
    <source>
        <dbReference type="EMBL" id="SHG88636.1"/>
    </source>
</evidence>
<dbReference type="OrthoDB" id="9806473at2"/>
<evidence type="ECO:0000259" key="1">
    <source>
        <dbReference type="Pfam" id="PF06983"/>
    </source>
</evidence>
<dbReference type="InterPro" id="IPR028973">
    <property type="entry name" value="PhnB-like"/>
</dbReference>
<organism evidence="2 3">
    <name type="scientific">Flavobacterium fluvii</name>
    <dbReference type="NCBI Taxonomy" id="468056"/>
    <lineage>
        <taxon>Bacteria</taxon>
        <taxon>Pseudomonadati</taxon>
        <taxon>Bacteroidota</taxon>
        <taxon>Flavobacteriia</taxon>
        <taxon>Flavobacteriales</taxon>
        <taxon>Flavobacteriaceae</taxon>
        <taxon>Flavobacterium</taxon>
    </lineage>
</organism>
<dbReference type="EMBL" id="FQWB01000008">
    <property type="protein sequence ID" value="SHG88636.1"/>
    <property type="molecule type" value="Genomic_DNA"/>
</dbReference>
<sequence length="279" mass="31700">MKNAIYPCLWFDGNAKAAADFYCSIFNNSKIVNDTPLVVSFEIEGKLIMGLNGGPMFKINPSISLFVTCETDNEIERLYAKLIEGGSAMMPLDEYAWSKKYAWVVDKFGMTWQLMLGEWPAGRPKILPCFLFVGNQYGRAQEAIRLYTTIFPNSKMHRLEIYEEGDAQPAGNLKFGDFNLQNELFGAMDGFGVNEFQFNEGVSLVVECDTQEEIDNYWKKLTEGGEESQCGWLKDKFGVSWQIVPTILSELMSNPEKAPRVVEAFMKMKKFDIETLLRA</sequence>
<dbReference type="Gene3D" id="3.10.180.10">
    <property type="entry name" value="2,3-Dihydroxybiphenyl 1,2-Dioxygenase, domain 1"/>
    <property type="match status" value="1"/>
</dbReference>
<accession>A0A1M5NGB9</accession>
<dbReference type="SUPFAM" id="SSF54593">
    <property type="entry name" value="Glyoxalase/Bleomycin resistance protein/Dihydroxybiphenyl dioxygenase"/>
    <property type="match status" value="2"/>
</dbReference>
<name>A0A1M5NGB9_9FLAO</name>
<dbReference type="Gene3D" id="3.30.720.100">
    <property type="match status" value="1"/>
</dbReference>
<feature type="domain" description="PhnB-like" evidence="1">
    <location>
        <begin position="125"/>
        <end position="244"/>
    </location>
</feature>
<keyword evidence="3" id="KW-1185">Reference proteome</keyword>
<dbReference type="CDD" id="cd06588">
    <property type="entry name" value="PhnB_like"/>
    <property type="match status" value="2"/>
</dbReference>